<dbReference type="InterPro" id="IPR056180">
    <property type="entry name" value="ZPR1_jr_dom"/>
</dbReference>
<dbReference type="Gene3D" id="2.60.120.1040">
    <property type="entry name" value="ZPR1, A/B domain"/>
    <property type="match status" value="2"/>
</dbReference>
<keyword evidence="4" id="KW-0862">Zinc</keyword>
<feature type="region of interest" description="Disordered" evidence="5">
    <location>
        <begin position="481"/>
        <end position="516"/>
    </location>
</feature>
<comment type="similarity">
    <text evidence="1">Belongs to the ZPR1 family.</text>
</comment>
<evidence type="ECO:0000256" key="4">
    <source>
        <dbReference type="ARBA" id="ARBA00022833"/>
    </source>
</evidence>
<keyword evidence="8" id="KW-1185">Reference proteome</keyword>
<reference evidence="7 8" key="1">
    <citation type="journal article" date="2020" name="Elife">
        <title>Loss of centromere function drives karyotype evolution in closely related Malassezia species.</title>
        <authorList>
            <person name="Sankaranarayanan S.R."/>
            <person name="Ianiri G."/>
            <person name="Coelho M.A."/>
            <person name="Reza M.H."/>
            <person name="Thimmappa B.C."/>
            <person name="Ganguly P."/>
            <person name="Vadnala R.N."/>
            <person name="Sun S."/>
            <person name="Siddharthan R."/>
            <person name="Tellgren-Roth C."/>
            <person name="Dawson T.L."/>
            <person name="Heitman J."/>
            <person name="Sanyal K."/>
        </authorList>
    </citation>
    <scope>NUCLEOTIDE SEQUENCE [LARGE SCALE GENOMIC DNA]</scope>
    <source>
        <strain evidence="7">CBS14141</strain>
    </source>
</reference>
<gene>
    <name evidence="7" type="primary">ZPR1</name>
    <name evidence="7" type="ORF">GLX27_002848</name>
</gene>
<dbReference type="InterPro" id="IPR040141">
    <property type="entry name" value="ZPR1"/>
</dbReference>
<evidence type="ECO:0000256" key="3">
    <source>
        <dbReference type="ARBA" id="ARBA00022771"/>
    </source>
</evidence>
<feature type="region of interest" description="Disordered" evidence="5">
    <location>
        <begin position="1"/>
        <end position="26"/>
    </location>
</feature>
<dbReference type="Pfam" id="PF03367">
    <property type="entry name" value="Zn_ribbon_ZPR1"/>
    <property type="match status" value="2"/>
</dbReference>
<dbReference type="EMBL" id="CP046236">
    <property type="protein sequence ID" value="WFD48180.1"/>
    <property type="molecule type" value="Genomic_DNA"/>
</dbReference>
<feature type="compositionally biased region" description="Low complexity" evidence="5">
    <location>
        <begin position="182"/>
        <end position="191"/>
    </location>
</feature>
<evidence type="ECO:0000259" key="6">
    <source>
        <dbReference type="SMART" id="SM00709"/>
    </source>
</evidence>
<feature type="domain" description="Zinc finger ZPR1-type" evidence="6">
    <location>
        <begin position="300"/>
        <end position="460"/>
    </location>
</feature>
<feature type="domain" description="Zinc finger ZPR1-type" evidence="6">
    <location>
        <begin position="36"/>
        <end position="231"/>
    </location>
</feature>
<evidence type="ECO:0000256" key="5">
    <source>
        <dbReference type="SAM" id="MobiDB-lite"/>
    </source>
</evidence>
<feature type="region of interest" description="Disordered" evidence="5">
    <location>
        <begin position="179"/>
        <end position="208"/>
    </location>
</feature>
<dbReference type="PANTHER" id="PTHR10876:SF0">
    <property type="entry name" value="ZINC FINGER PROTEIN ZPR1"/>
    <property type="match status" value="1"/>
</dbReference>
<proteinExistence type="inferred from homology"/>
<dbReference type="GO" id="GO:0008270">
    <property type="term" value="F:zinc ion binding"/>
    <property type="evidence" value="ECO:0007669"/>
    <property type="project" value="UniProtKB-KW"/>
</dbReference>
<organism evidence="7 8">
    <name type="scientific">Malassezia furfur</name>
    <name type="common">Pityriasis versicolor infection agent</name>
    <name type="synonym">Pityrosporum furfur</name>
    <dbReference type="NCBI Taxonomy" id="55194"/>
    <lineage>
        <taxon>Eukaryota</taxon>
        <taxon>Fungi</taxon>
        <taxon>Dikarya</taxon>
        <taxon>Basidiomycota</taxon>
        <taxon>Ustilaginomycotina</taxon>
        <taxon>Malasseziomycetes</taxon>
        <taxon>Malasseziales</taxon>
        <taxon>Malasseziaceae</taxon>
        <taxon>Malassezia</taxon>
    </lineage>
</organism>
<dbReference type="InterPro" id="IPR042452">
    <property type="entry name" value="ZPR1_Znf1/2"/>
</dbReference>
<feature type="compositionally biased region" description="Basic and acidic residues" evidence="5">
    <location>
        <begin position="1"/>
        <end position="12"/>
    </location>
</feature>
<dbReference type="Proteomes" id="UP000818624">
    <property type="component" value="Chromosome 3"/>
</dbReference>
<accession>A0ABY8ETZ2</accession>
<sequence length="516" mass="57166">MTTQRNDPHFRPIGEYAEAQDKNDDEVGKPIEEIESLCMRCGEQGITRLLPTYIPYFKEVIVMSFSCPHCGERNSEIQSAGEIQPKGCIYTIHVTNKKDLDRQLIKSEFCTLSVPELELQIPAKRGQITTIEGVLNDTLRDLELDQPLRKHMQPEVYEKIESICDRLREILGEHRVEDAPAPEEGAAETGTMRSLGPVGARHEEDEGADTRQFRPFKLGLDDPSGNSFVEYTGPIESGGGADNKWSKRDYARTKEQNILLGLLADPDAPNKPADAVGGGGLSKELGETEFENEEIFSFAGTCSSCNAPIQTLMKKVNIPYFKDIVIMSTNCDRCGYRDNEVKSGAAISETGRKLTLQVNDSEDLSRDILKSDTAGLSIPEIDLHLSPGTLGGRFTTLEGLLQSVYDELYEKVLMRGDSANVSDVNKFEGFLGKLKRAISAEACPFTLILDDPLANSYIQNPYAPDEDEQLKVENYERTFEQNEELGLNDIQVEGYEQEDGEKKADEAPAPAAAPVP</sequence>
<dbReference type="SMART" id="SM00709">
    <property type="entry name" value="Zpr1"/>
    <property type="match status" value="2"/>
</dbReference>
<dbReference type="NCBIfam" id="TIGR00310">
    <property type="entry name" value="ZPR1_znf"/>
    <property type="match status" value="2"/>
</dbReference>
<evidence type="ECO:0000256" key="2">
    <source>
        <dbReference type="ARBA" id="ARBA00022723"/>
    </source>
</evidence>
<keyword evidence="3 7" id="KW-0863">Zinc-finger</keyword>
<dbReference type="InterPro" id="IPR004457">
    <property type="entry name" value="Znf_ZPR1"/>
</dbReference>
<protein>
    <submittedName>
        <fullName evidence="7">Nucleolar zinc-finger protein</fullName>
    </submittedName>
</protein>
<dbReference type="PANTHER" id="PTHR10876">
    <property type="entry name" value="ZINC FINGER PROTEIN ZPR1"/>
    <property type="match status" value="1"/>
</dbReference>
<evidence type="ECO:0000256" key="1">
    <source>
        <dbReference type="ARBA" id="ARBA00008354"/>
    </source>
</evidence>
<dbReference type="InterPro" id="IPR042451">
    <property type="entry name" value="ZPR1_A/B_dom"/>
</dbReference>
<keyword evidence="2" id="KW-0479">Metal-binding</keyword>
<dbReference type="Gene3D" id="2.20.25.420">
    <property type="entry name" value="ZPR1, zinc finger domain"/>
    <property type="match status" value="2"/>
</dbReference>
<name>A0ABY8ETZ2_MALFU</name>
<dbReference type="Pfam" id="PF22794">
    <property type="entry name" value="jr-ZPR1"/>
    <property type="match status" value="3"/>
</dbReference>
<evidence type="ECO:0000313" key="7">
    <source>
        <dbReference type="EMBL" id="WFD48180.1"/>
    </source>
</evidence>
<evidence type="ECO:0000313" key="8">
    <source>
        <dbReference type="Proteomes" id="UP000818624"/>
    </source>
</evidence>